<dbReference type="EMBL" id="QKYT01000190">
    <property type="protein sequence ID" value="RIA90121.1"/>
    <property type="molecule type" value="Genomic_DNA"/>
</dbReference>
<keyword evidence="6" id="KW-1185">Reference proteome</keyword>
<gene>
    <name evidence="5" type="ORF">C1645_823734</name>
</gene>
<evidence type="ECO:0000256" key="4">
    <source>
        <dbReference type="RuleBase" id="RU362118"/>
    </source>
</evidence>
<comment type="caution">
    <text evidence="5">The sequence shown here is derived from an EMBL/GenBank/DDBJ whole genome shotgun (WGS) entry which is preliminary data.</text>
</comment>
<dbReference type="STRING" id="658196.A0A397T4Q9"/>
<dbReference type="GO" id="GO:0005737">
    <property type="term" value="C:cytoplasm"/>
    <property type="evidence" value="ECO:0007669"/>
    <property type="project" value="TreeGrafter"/>
</dbReference>
<dbReference type="GO" id="GO:0019346">
    <property type="term" value="P:transsulfuration"/>
    <property type="evidence" value="ECO:0007669"/>
    <property type="project" value="InterPro"/>
</dbReference>
<dbReference type="InterPro" id="IPR006235">
    <property type="entry name" value="OAc-hSer/O-AcSer_sulfhydrylase"/>
</dbReference>
<comment type="similarity">
    <text evidence="4">Belongs to the trans-sulfuration enzymes family.</text>
</comment>
<protein>
    <submittedName>
        <fullName evidence="5">Cys/Met metabolism PLP-dependent enzyme-domain-containing protein</fullName>
    </submittedName>
</protein>
<dbReference type="SUPFAM" id="SSF53383">
    <property type="entry name" value="PLP-dependent transferases"/>
    <property type="match status" value="1"/>
</dbReference>
<name>A0A397T4Q9_9GLOM</name>
<dbReference type="PANTHER" id="PTHR43797:SF2">
    <property type="entry name" value="HOMOCYSTEINE_CYSTEINE SYNTHASE"/>
    <property type="match status" value="1"/>
</dbReference>
<evidence type="ECO:0000256" key="2">
    <source>
        <dbReference type="ARBA" id="ARBA00022679"/>
    </source>
</evidence>
<dbReference type="InterPro" id="IPR000277">
    <property type="entry name" value="Cys/Met-Metab_PyrdxlP-dep_enz"/>
</dbReference>
<sequence length="101" mass="11256">MTEKKDHFETLQLHAGHTPDIATYARAVPIYSTTFTFKNSEHAANVFRGKEVTYIYSRIDNPTLFVFEQRMAALEGGIVALSISSGQAALFTTIINILCSR</sequence>
<keyword evidence="2" id="KW-0808">Transferase</keyword>
<dbReference type="Gene3D" id="3.40.640.10">
    <property type="entry name" value="Type I PLP-dependent aspartate aminotransferase-like (Major domain)"/>
    <property type="match status" value="1"/>
</dbReference>
<dbReference type="GO" id="GO:0006535">
    <property type="term" value="P:cysteine biosynthetic process from serine"/>
    <property type="evidence" value="ECO:0007669"/>
    <property type="project" value="TreeGrafter"/>
</dbReference>
<evidence type="ECO:0000313" key="6">
    <source>
        <dbReference type="Proteomes" id="UP000265703"/>
    </source>
</evidence>
<dbReference type="PANTHER" id="PTHR43797">
    <property type="entry name" value="HOMOCYSTEINE/CYSTEINE SYNTHASE"/>
    <property type="match status" value="1"/>
</dbReference>
<dbReference type="InterPro" id="IPR015424">
    <property type="entry name" value="PyrdxlP-dep_Trfase"/>
</dbReference>
<dbReference type="GO" id="GO:0004124">
    <property type="term" value="F:cysteine synthase activity"/>
    <property type="evidence" value="ECO:0007669"/>
    <property type="project" value="TreeGrafter"/>
</dbReference>
<dbReference type="AlphaFoldDB" id="A0A397T4Q9"/>
<reference evidence="5 6" key="1">
    <citation type="submission" date="2018-06" db="EMBL/GenBank/DDBJ databases">
        <title>Comparative genomics reveals the genomic features of Rhizophagus irregularis, R. cerebriforme, R. diaphanum and Gigaspora rosea, and their symbiotic lifestyle signature.</title>
        <authorList>
            <person name="Morin E."/>
            <person name="San Clemente H."/>
            <person name="Chen E.C.H."/>
            <person name="De La Providencia I."/>
            <person name="Hainaut M."/>
            <person name="Kuo A."/>
            <person name="Kohler A."/>
            <person name="Murat C."/>
            <person name="Tang N."/>
            <person name="Roy S."/>
            <person name="Loubradou J."/>
            <person name="Henrissat B."/>
            <person name="Grigoriev I.V."/>
            <person name="Corradi N."/>
            <person name="Roux C."/>
            <person name="Martin F.M."/>
        </authorList>
    </citation>
    <scope>NUCLEOTIDE SEQUENCE [LARGE SCALE GENOMIC DNA]</scope>
    <source>
        <strain evidence="5 6">DAOM 227022</strain>
    </source>
</reference>
<comment type="cofactor">
    <cofactor evidence="1 4">
        <name>pyridoxal 5'-phosphate</name>
        <dbReference type="ChEBI" id="CHEBI:597326"/>
    </cofactor>
</comment>
<dbReference type="Pfam" id="PF01053">
    <property type="entry name" value="Cys_Met_Meta_PP"/>
    <property type="match status" value="1"/>
</dbReference>
<keyword evidence="3 4" id="KW-0663">Pyridoxal phosphate</keyword>
<dbReference type="GO" id="GO:0030170">
    <property type="term" value="F:pyridoxal phosphate binding"/>
    <property type="evidence" value="ECO:0007669"/>
    <property type="project" value="InterPro"/>
</dbReference>
<dbReference type="GO" id="GO:0071269">
    <property type="term" value="P:L-homocysteine biosynthetic process"/>
    <property type="evidence" value="ECO:0007669"/>
    <property type="project" value="TreeGrafter"/>
</dbReference>
<evidence type="ECO:0000313" key="5">
    <source>
        <dbReference type="EMBL" id="RIA90121.1"/>
    </source>
</evidence>
<organism evidence="5 6">
    <name type="scientific">Glomus cerebriforme</name>
    <dbReference type="NCBI Taxonomy" id="658196"/>
    <lineage>
        <taxon>Eukaryota</taxon>
        <taxon>Fungi</taxon>
        <taxon>Fungi incertae sedis</taxon>
        <taxon>Mucoromycota</taxon>
        <taxon>Glomeromycotina</taxon>
        <taxon>Glomeromycetes</taxon>
        <taxon>Glomerales</taxon>
        <taxon>Glomeraceae</taxon>
        <taxon>Glomus</taxon>
    </lineage>
</organism>
<dbReference type="GO" id="GO:0003961">
    <property type="term" value="F:O-acetylhomoserine aminocarboxypropyltransferase activity"/>
    <property type="evidence" value="ECO:0007669"/>
    <property type="project" value="TreeGrafter"/>
</dbReference>
<accession>A0A397T4Q9</accession>
<dbReference type="InterPro" id="IPR015421">
    <property type="entry name" value="PyrdxlP-dep_Trfase_major"/>
</dbReference>
<evidence type="ECO:0000256" key="1">
    <source>
        <dbReference type="ARBA" id="ARBA00001933"/>
    </source>
</evidence>
<dbReference type="OrthoDB" id="3512640at2759"/>
<evidence type="ECO:0000256" key="3">
    <source>
        <dbReference type="ARBA" id="ARBA00022898"/>
    </source>
</evidence>
<dbReference type="Proteomes" id="UP000265703">
    <property type="component" value="Unassembled WGS sequence"/>
</dbReference>
<proteinExistence type="inferred from homology"/>